<gene>
    <name evidence="8 10" type="primary">cmk</name>
    <name evidence="10" type="ORF">Bdt_1003</name>
</gene>
<dbReference type="EMBL" id="CP002930">
    <property type="protein sequence ID" value="AFY00703.1"/>
    <property type="molecule type" value="Genomic_DNA"/>
</dbReference>
<feature type="binding site" evidence="8">
    <location>
        <begin position="7"/>
        <end position="15"/>
    </location>
    <ligand>
        <name>ATP</name>
        <dbReference type="ChEBI" id="CHEBI:30616"/>
    </ligand>
</feature>
<keyword evidence="5 8" id="KW-0067">ATP-binding</keyword>
<comment type="subcellular location">
    <subcellularLocation>
        <location evidence="8">Cytoplasm</location>
    </subcellularLocation>
</comment>
<dbReference type="PATRIC" id="fig|1069642.3.peg.987"/>
<comment type="similarity">
    <text evidence="1 8">Belongs to the cytidylate kinase family. Type 1 subfamily.</text>
</comment>
<dbReference type="HAMAP" id="MF_00238">
    <property type="entry name" value="Cytidyl_kinase_type1"/>
    <property type="match status" value="1"/>
</dbReference>
<protein>
    <recommendedName>
        <fullName evidence="8">Cytidylate kinase</fullName>
        <shortName evidence="8">CK</shortName>
        <ecNumber evidence="8">2.7.4.25</ecNumber>
    </recommendedName>
    <alternativeName>
        <fullName evidence="8">Cytidine monophosphate kinase</fullName>
        <shortName evidence="8">CMP kinase</shortName>
    </alternativeName>
</protein>
<dbReference type="KEGG" id="bbat:Bdt_1003"/>
<dbReference type="Gene3D" id="3.40.50.300">
    <property type="entry name" value="P-loop containing nucleotide triphosphate hydrolases"/>
    <property type="match status" value="1"/>
</dbReference>
<dbReference type="GO" id="GO:0005524">
    <property type="term" value="F:ATP binding"/>
    <property type="evidence" value="ECO:0007669"/>
    <property type="project" value="UniProtKB-UniRule"/>
</dbReference>
<dbReference type="Proteomes" id="UP000010074">
    <property type="component" value="Chromosome"/>
</dbReference>
<dbReference type="EC" id="2.7.4.25" evidence="8"/>
<dbReference type="Pfam" id="PF02224">
    <property type="entry name" value="Cytidylate_kin"/>
    <property type="match status" value="1"/>
</dbReference>
<keyword evidence="2 8" id="KW-0808">Transferase</keyword>
<evidence type="ECO:0000259" key="9">
    <source>
        <dbReference type="Pfam" id="PF02224"/>
    </source>
</evidence>
<comment type="catalytic activity">
    <reaction evidence="7 8">
        <text>CMP + ATP = CDP + ADP</text>
        <dbReference type="Rhea" id="RHEA:11600"/>
        <dbReference type="ChEBI" id="CHEBI:30616"/>
        <dbReference type="ChEBI" id="CHEBI:58069"/>
        <dbReference type="ChEBI" id="CHEBI:60377"/>
        <dbReference type="ChEBI" id="CHEBI:456216"/>
        <dbReference type="EC" id="2.7.4.25"/>
    </reaction>
</comment>
<sequence>MVITIDGPAASGKSSVSRELARRLGWQWVSTGAFYRGLAFAALQLQIDLDDVSTLANLTHDPVWSVRMDDERTRVFFKDQDVTDQIAHEDVGNFASKVSHYPEVRKALLDAQRNCSSGPQGLVAEGRDCGTVVFPTADAKVYLTANSEHRAARRAAELGLDHEDMVKAQQQRDHQDSTRKVAPMAVPEDALVVDTTALNLNQVVDAVVEYVKNKI</sequence>
<evidence type="ECO:0000313" key="11">
    <source>
        <dbReference type="Proteomes" id="UP000010074"/>
    </source>
</evidence>
<name>K7YSU0_BDEBC</name>
<feature type="domain" description="Cytidylate kinase" evidence="9">
    <location>
        <begin position="3"/>
        <end position="212"/>
    </location>
</feature>
<dbReference type="GO" id="GO:0005829">
    <property type="term" value="C:cytosol"/>
    <property type="evidence" value="ECO:0007669"/>
    <property type="project" value="TreeGrafter"/>
</dbReference>
<dbReference type="STRING" id="1069642.Bdt_1003"/>
<proteinExistence type="inferred from homology"/>
<keyword evidence="4 8" id="KW-0418">Kinase</keyword>
<dbReference type="InterPro" id="IPR003136">
    <property type="entry name" value="Cytidylate_kin"/>
</dbReference>
<dbReference type="GO" id="GO:0036430">
    <property type="term" value="F:CMP kinase activity"/>
    <property type="evidence" value="ECO:0007669"/>
    <property type="project" value="RHEA"/>
</dbReference>
<evidence type="ECO:0000256" key="6">
    <source>
        <dbReference type="ARBA" id="ARBA00047615"/>
    </source>
</evidence>
<keyword evidence="8" id="KW-0963">Cytoplasm</keyword>
<evidence type="ECO:0000256" key="3">
    <source>
        <dbReference type="ARBA" id="ARBA00022741"/>
    </source>
</evidence>
<evidence type="ECO:0000256" key="7">
    <source>
        <dbReference type="ARBA" id="ARBA00048478"/>
    </source>
</evidence>
<evidence type="ECO:0000256" key="4">
    <source>
        <dbReference type="ARBA" id="ARBA00022777"/>
    </source>
</evidence>
<dbReference type="NCBIfam" id="TIGR00017">
    <property type="entry name" value="cmk"/>
    <property type="match status" value="1"/>
</dbReference>
<evidence type="ECO:0000256" key="5">
    <source>
        <dbReference type="ARBA" id="ARBA00022840"/>
    </source>
</evidence>
<keyword evidence="3 8" id="KW-0547">Nucleotide-binding</keyword>
<dbReference type="HOGENOM" id="CLU_079959_0_0_7"/>
<dbReference type="PANTHER" id="PTHR21299">
    <property type="entry name" value="CYTIDYLATE KINASE/PANTOATE-BETA-ALANINE LIGASE"/>
    <property type="match status" value="1"/>
</dbReference>
<organism evidence="10 11">
    <name type="scientific">Bdellovibrio bacteriovorus str. Tiberius</name>
    <dbReference type="NCBI Taxonomy" id="1069642"/>
    <lineage>
        <taxon>Bacteria</taxon>
        <taxon>Pseudomonadati</taxon>
        <taxon>Bdellovibrionota</taxon>
        <taxon>Bdellovibrionia</taxon>
        <taxon>Bdellovibrionales</taxon>
        <taxon>Pseudobdellovibrionaceae</taxon>
        <taxon>Bdellovibrio</taxon>
    </lineage>
</organism>
<comment type="catalytic activity">
    <reaction evidence="6 8">
        <text>dCMP + ATP = dCDP + ADP</text>
        <dbReference type="Rhea" id="RHEA:25094"/>
        <dbReference type="ChEBI" id="CHEBI:30616"/>
        <dbReference type="ChEBI" id="CHEBI:57566"/>
        <dbReference type="ChEBI" id="CHEBI:58593"/>
        <dbReference type="ChEBI" id="CHEBI:456216"/>
        <dbReference type="EC" id="2.7.4.25"/>
    </reaction>
</comment>
<dbReference type="CDD" id="cd02020">
    <property type="entry name" value="CMPK"/>
    <property type="match status" value="1"/>
</dbReference>
<accession>K7YSU0</accession>
<reference evidence="10 11" key="1">
    <citation type="journal article" date="2012" name="BMC Genomics">
        <title>Genome analysis of a simultaneously predatory and prey-independent, novel Bdellovibrio bacteriovorus from the River Tiber, supports in silico predictions of both ancient and recent lateral gene transfer from diverse bacteria.</title>
        <authorList>
            <person name="Hobley L."/>
            <person name="Lerner T.R."/>
            <person name="Williams L.E."/>
            <person name="Lambert C."/>
            <person name="Till R."/>
            <person name="Milner D.S."/>
            <person name="Basford S.M."/>
            <person name="Capeness M.J."/>
            <person name="Fenton A.K."/>
            <person name="Atterbury R.J."/>
            <person name="Harris M.A."/>
            <person name="Sockett R.E."/>
        </authorList>
    </citation>
    <scope>NUCLEOTIDE SEQUENCE [LARGE SCALE GENOMIC DNA]</scope>
    <source>
        <strain evidence="10 11">Tiberius</strain>
    </source>
</reference>
<dbReference type="GO" id="GO:0036431">
    <property type="term" value="F:dCMP kinase activity"/>
    <property type="evidence" value="ECO:0007669"/>
    <property type="project" value="InterPro"/>
</dbReference>
<dbReference type="PANTHER" id="PTHR21299:SF2">
    <property type="entry name" value="CYTIDYLATE KINASE"/>
    <property type="match status" value="1"/>
</dbReference>
<evidence type="ECO:0000256" key="8">
    <source>
        <dbReference type="HAMAP-Rule" id="MF_00238"/>
    </source>
</evidence>
<dbReference type="InterPro" id="IPR027417">
    <property type="entry name" value="P-loop_NTPase"/>
</dbReference>
<evidence type="ECO:0000313" key="10">
    <source>
        <dbReference type="EMBL" id="AFY00703.1"/>
    </source>
</evidence>
<evidence type="ECO:0000256" key="1">
    <source>
        <dbReference type="ARBA" id="ARBA00009427"/>
    </source>
</evidence>
<dbReference type="SUPFAM" id="SSF52540">
    <property type="entry name" value="P-loop containing nucleoside triphosphate hydrolases"/>
    <property type="match status" value="1"/>
</dbReference>
<dbReference type="GO" id="GO:0006220">
    <property type="term" value="P:pyrimidine nucleotide metabolic process"/>
    <property type="evidence" value="ECO:0007669"/>
    <property type="project" value="UniProtKB-UniRule"/>
</dbReference>
<dbReference type="InterPro" id="IPR011994">
    <property type="entry name" value="Cytidylate_kinase_dom"/>
</dbReference>
<evidence type="ECO:0000256" key="2">
    <source>
        <dbReference type="ARBA" id="ARBA00022679"/>
    </source>
</evidence>
<dbReference type="AlphaFoldDB" id="K7YSU0"/>
<dbReference type="GO" id="GO:0015949">
    <property type="term" value="P:nucleobase-containing small molecule interconversion"/>
    <property type="evidence" value="ECO:0007669"/>
    <property type="project" value="TreeGrafter"/>
</dbReference>